<dbReference type="AlphaFoldDB" id="A0ABD3PZH7"/>
<feature type="compositionally biased region" description="Low complexity" evidence="1">
    <location>
        <begin position="299"/>
        <end position="309"/>
    </location>
</feature>
<feature type="compositionally biased region" description="Low complexity" evidence="1">
    <location>
        <begin position="69"/>
        <end position="109"/>
    </location>
</feature>
<organism evidence="2 3">
    <name type="scientific">Cyclotella cryptica</name>
    <dbReference type="NCBI Taxonomy" id="29204"/>
    <lineage>
        <taxon>Eukaryota</taxon>
        <taxon>Sar</taxon>
        <taxon>Stramenopiles</taxon>
        <taxon>Ochrophyta</taxon>
        <taxon>Bacillariophyta</taxon>
        <taxon>Coscinodiscophyceae</taxon>
        <taxon>Thalassiosirophycidae</taxon>
        <taxon>Stephanodiscales</taxon>
        <taxon>Stephanodiscaceae</taxon>
        <taxon>Cyclotella</taxon>
    </lineage>
</organism>
<evidence type="ECO:0000313" key="2">
    <source>
        <dbReference type="EMBL" id="KAL3793019.1"/>
    </source>
</evidence>
<name>A0ABD3PZH7_9STRA</name>
<reference evidence="2 3" key="1">
    <citation type="journal article" date="2020" name="G3 (Bethesda)">
        <title>Improved Reference Genome for Cyclotella cryptica CCMP332, a Model for Cell Wall Morphogenesis, Salinity Adaptation, and Lipid Production in Diatoms (Bacillariophyta).</title>
        <authorList>
            <person name="Roberts W.R."/>
            <person name="Downey K.M."/>
            <person name="Ruck E.C."/>
            <person name="Traller J.C."/>
            <person name="Alverson A.J."/>
        </authorList>
    </citation>
    <scope>NUCLEOTIDE SEQUENCE [LARGE SCALE GENOMIC DNA]</scope>
    <source>
        <strain evidence="2 3">CCMP332</strain>
    </source>
</reference>
<accession>A0ABD3PZH7</accession>
<feature type="region of interest" description="Disordered" evidence="1">
    <location>
        <begin position="1"/>
        <end position="146"/>
    </location>
</feature>
<evidence type="ECO:0000313" key="3">
    <source>
        <dbReference type="Proteomes" id="UP001516023"/>
    </source>
</evidence>
<dbReference type="EMBL" id="JABMIG020000095">
    <property type="protein sequence ID" value="KAL3793019.1"/>
    <property type="molecule type" value="Genomic_DNA"/>
</dbReference>
<protein>
    <submittedName>
        <fullName evidence="2">Uncharacterized protein</fullName>
    </submittedName>
</protein>
<evidence type="ECO:0000256" key="1">
    <source>
        <dbReference type="SAM" id="MobiDB-lite"/>
    </source>
</evidence>
<comment type="caution">
    <text evidence="2">The sequence shown here is derived from an EMBL/GenBank/DDBJ whole genome shotgun (WGS) entry which is preliminary data.</text>
</comment>
<feature type="compositionally biased region" description="Low complexity" evidence="1">
    <location>
        <begin position="276"/>
        <end position="291"/>
    </location>
</feature>
<feature type="compositionally biased region" description="Basic and acidic residues" evidence="1">
    <location>
        <begin position="310"/>
        <end position="325"/>
    </location>
</feature>
<feature type="region of interest" description="Disordered" evidence="1">
    <location>
        <begin position="275"/>
        <end position="325"/>
    </location>
</feature>
<feature type="compositionally biased region" description="Low complexity" evidence="1">
    <location>
        <begin position="130"/>
        <end position="143"/>
    </location>
</feature>
<proteinExistence type="predicted"/>
<dbReference type="Proteomes" id="UP001516023">
    <property type="component" value="Unassembled WGS sequence"/>
</dbReference>
<keyword evidence="3" id="KW-1185">Reference proteome</keyword>
<gene>
    <name evidence="2" type="ORF">HJC23_003027</name>
</gene>
<sequence length="325" mass="34430">MYATNIDHALRILHSPSTSAPTKATTTSPTHKPTTAAPTNNPTQKPTISPVTTGPTTSPTKKPTDPTKKPTNAPTVAPTKKPTTADPTNNPTQKPTNNPVTPLPTNSPTMKPGKNPTDLPINSPTKMPVTNTPTSKPATAAPTNQPTRISSTFLFSVDLCYPGCGNFSAVNTNSTFEEIIETYVPCSLMQCAVTVVDSATSSCETCNISSSRRLRFLQESEYKTSAVMFEIVSNTPLVEQEVLTNLNSNIANANSDLAASTASFRVHGNFVAAKLQPTSQPTKMQSTSSKSMKAKSSKKPTSPSTNPDSKSSKDTKDPKGSRNSS</sequence>
<feature type="compositionally biased region" description="Low complexity" evidence="1">
    <location>
        <begin position="14"/>
        <end position="61"/>
    </location>
</feature>
<feature type="compositionally biased region" description="Polar residues" evidence="1">
    <location>
        <begin position="120"/>
        <end position="129"/>
    </location>
</feature>